<keyword evidence="3" id="KW-0560">Oxidoreductase</keyword>
<dbReference type="PANTHER" id="PTHR10543">
    <property type="entry name" value="BETA-CAROTENE DIOXYGENASE"/>
    <property type="match status" value="1"/>
</dbReference>
<comment type="similarity">
    <text evidence="1">Belongs to the carotenoid oxygenase family.</text>
</comment>
<feature type="binding site" evidence="5">
    <location>
        <position position="501"/>
    </location>
    <ligand>
        <name>Fe cation</name>
        <dbReference type="ChEBI" id="CHEBI:24875"/>
        <note>catalytic</note>
    </ligand>
</feature>
<gene>
    <name evidence="6" type="ORF">Rsub_09084</name>
</gene>
<dbReference type="Pfam" id="PF03055">
    <property type="entry name" value="RPE65"/>
    <property type="match status" value="1"/>
</dbReference>
<dbReference type="GO" id="GO:0046872">
    <property type="term" value="F:metal ion binding"/>
    <property type="evidence" value="ECO:0007669"/>
    <property type="project" value="UniProtKB-KW"/>
</dbReference>
<comment type="cofactor">
    <cofactor evidence="5">
        <name>Fe(2+)</name>
        <dbReference type="ChEBI" id="CHEBI:29033"/>
    </cofactor>
    <text evidence="5">Binds 1 Fe(2+) ion per subunit.</text>
</comment>
<evidence type="ECO:0000313" key="6">
    <source>
        <dbReference type="EMBL" id="GBF96289.1"/>
    </source>
</evidence>
<evidence type="ECO:0000256" key="5">
    <source>
        <dbReference type="PIRSR" id="PIRSR604294-1"/>
    </source>
</evidence>
<dbReference type="AlphaFoldDB" id="A0A2V0P9P1"/>
<dbReference type="InterPro" id="IPR004294">
    <property type="entry name" value="Carotenoid_Oase"/>
</dbReference>
<name>A0A2V0P9P1_9CHLO</name>
<evidence type="ECO:0000256" key="3">
    <source>
        <dbReference type="ARBA" id="ARBA00023002"/>
    </source>
</evidence>
<dbReference type="FunCoup" id="A0A2V0P9P1">
    <property type="interactions" value="41"/>
</dbReference>
<feature type="binding site" evidence="5">
    <location>
        <position position="194"/>
    </location>
    <ligand>
        <name>Fe cation</name>
        <dbReference type="ChEBI" id="CHEBI:24875"/>
        <note>catalytic</note>
    </ligand>
</feature>
<protein>
    <submittedName>
        <fullName evidence="6">Carotenoid cleavage dioxygenase</fullName>
    </submittedName>
</protein>
<organism evidence="6 7">
    <name type="scientific">Raphidocelis subcapitata</name>
    <dbReference type="NCBI Taxonomy" id="307507"/>
    <lineage>
        <taxon>Eukaryota</taxon>
        <taxon>Viridiplantae</taxon>
        <taxon>Chlorophyta</taxon>
        <taxon>core chlorophytes</taxon>
        <taxon>Chlorophyceae</taxon>
        <taxon>CS clade</taxon>
        <taxon>Sphaeropleales</taxon>
        <taxon>Selenastraceae</taxon>
        <taxon>Raphidocelis</taxon>
    </lineage>
</organism>
<evidence type="ECO:0000256" key="1">
    <source>
        <dbReference type="ARBA" id="ARBA00006787"/>
    </source>
</evidence>
<reference evidence="6 7" key="1">
    <citation type="journal article" date="2018" name="Sci. Rep.">
        <title>Raphidocelis subcapitata (=Pseudokirchneriella subcapitata) provides an insight into genome evolution and environmental adaptations in the Sphaeropleales.</title>
        <authorList>
            <person name="Suzuki S."/>
            <person name="Yamaguchi H."/>
            <person name="Nakajima N."/>
            <person name="Kawachi M."/>
        </authorList>
    </citation>
    <scope>NUCLEOTIDE SEQUENCE [LARGE SCALE GENOMIC DNA]</scope>
    <source>
        <strain evidence="6 7">NIES-35</strain>
    </source>
</reference>
<evidence type="ECO:0000313" key="7">
    <source>
        <dbReference type="Proteomes" id="UP000247498"/>
    </source>
</evidence>
<dbReference type="STRING" id="307507.A0A2V0P9P1"/>
<dbReference type="GO" id="GO:0016121">
    <property type="term" value="P:carotene catabolic process"/>
    <property type="evidence" value="ECO:0007669"/>
    <property type="project" value="TreeGrafter"/>
</dbReference>
<sequence length="508" mass="54028">MPAAAPAAPRGAAPAPPAAAAGAAAAAAPPAAAGNAPSVAARAALFGTAVEQLEEVPARVVGSIPDWLKGSLIVNGGGDYTQMAHMFDGYALLSKARFEGGAAWGSQRFIDTEAYRSYRQQDILAIATGGGSFTDNASVSLHAVGPAGEGGRRPRLLAVSETPKASYLVNPDTLETLSKATFPDKVKGDLTTAHPTPLSDGRLLNFTRSLPFGGFHIFKQDPETLARAEVAFLPDRRPLTPAWLHDFPANDDYAVIIEHPLYMSLPSLLFGTPKPFVFMDWLPEDGTRITVVRLDGSEPNRVFTAPPFFVFHYSQCFEETTADGTRQLVVDMAAYDDPAILNDLMLQPLKQPSGQVSRSYYKRMAIPLTGPKGGGGELPAPSLLVSDSNDFCEFPSINPSYRGRPYRYAYVMSAVRPTNMGNALSKIDVATGETLTWYMQGGAVGEPLFVARPGASDEDDGVVLAPGGGPDGRSFVVVLDAKTWAELARAELPFATPNRFHGIFSPGA</sequence>
<dbReference type="GO" id="GO:0010436">
    <property type="term" value="F:carotenoid dioxygenase activity"/>
    <property type="evidence" value="ECO:0007669"/>
    <property type="project" value="TreeGrafter"/>
</dbReference>
<dbReference type="OrthoDB" id="407010at2759"/>
<evidence type="ECO:0000256" key="4">
    <source>
        <dbReference type="ARBA" id="ARBA00023004"/>
    </source>
</evidence>
<evidence type="ECO:0000256" key="2">
    <source>
        <dbReference type="ARBA" id="ARBA00022723"/>
    </source>
</evidence>
<dbReference type="GO" id="GO:0009507">
    <property type="term" value="C:chloroplast"/>
    <property type="evidence" value="ECO:0007669"/>
    <property type="project" value="TreeGrafter"/>
</dbReference>
<dbReference type="EMBL" id="BDRX01000077">
    <property type="protein sequence ID" value="GBF96289.1"/>
    <property type="molecule type" value="Genomic_DNA"/>
</dbReference>
<feature type="binding site" evidence="5">
    <location>
        <position position="312"/>
    </location>
    <ligand>
        <name>Fe cation</name>
        <dbReference type="ChEBI" id="CHEBI:24875"/>
        <note>catalytic</note>
    </ligand>
</feature>
<accession>A0A2V0P9P1</accession>
<keyword evidence="6" id="KW-0223">Dioxygenase</keyword>
<dbReference type="PANTHER" id="PTHR10543:SF24">
    <property type="entry name" value="CAROTENOID ISOMEROOXYGENASE"/>
    <property type="match status" value="1"/>
</dbReference>
<keyword evidence="4 5" id="KW-0408">Iron</keyword>
<dbReference type="InParanoid" id="A0A2V0P9P1"/>
<comment type="caution">
    <text evidence="6">The sequence shown here is derived from an EMBL/GenBank/DDBJ whole genome shotgun (WGS) entry which is preliminary data.</text>
</comment>
<dbReference type="Proteomes" id="UP000247498">
    <property type="component" value="Unassembled WGS sequence"/>
</dbReference>
<feature type="binding site" evidence="5">
    <location>
        <position position="245"/>
    </location>
    <ligand>
        <name>Fe cation</name>
        <dbReference type="ChEBI" id="CHEBI:24875"/>
        <note>catalytic</note>
    </ligand>
</feature>
<keyword evidence="2 5" id="KW-0479">Metal-binding</keyword>
<proteinExistence type="inferred from homology"/>
<keyword evidence="7" id="KW-1185">Reference proteome</keyword>